<feature type="coiled-coil region" evidence="11">
    <location>
        <begin position="310"/>
        <end position="341"/>
    </location>
</feature>
<keyword evidence="13" id="KW-1185">Reference proteome</keyword>
<dbReference type="InterPro" id="IPR000131">
    <property type="entry name" value="ATP_synth_F1_gsu"/>
</dbReference>
<dbReference type="PANTHER" id="PTHR11693">
    <property type="entry name" value="ATP SYNTHASE GAMMA CHAIN"/>
    <property type="match status" value="1"/>
</dbReference>
<comment type="similarity">
    <text evidence="3">Belongs to the ATPase gamma chain family.</text>
</comment>
<dbReference type="Gene3D" id="3.40.1380.10">
    <property type="match status" value="1"/>
</dbReference>
<evidence type="ECO:0000256" key="4">
    <source>
        <dbReference type="ARBA" id="ARBA00022448"/>
    </source>
</evidence>
<evidence type="ECO:0000256" key="5">
    <source>
        <dbReference type="ARBA" id="ARBA00022781"/>
    </source>
</evidence>
<dbReference type="InterPro" id="IPR035968">
    <property type="entry name" value="ATP_synth_F1_ATPase_gsu"/>
</dbReference>
<dbReference type="GO" id="GO:0009535">
    <property type="term" value="C:chloroplast thylakoid membrane"/>
    <property type="evidence" value="ECO:0007669"/>
    <property type="project" value="UniProtKB-SubCell"/>
</dbReference>
<evidence type="ECO:0000256" key="2">
    <source>
        <dbReference type="ARBA" id="ARBA00004525"/>
    </source>
</evidence>
<comment type="caution">
    <text evidence="12">The sequence shown here is derived from an EMBL/GenBank/DDBJ whole genome shotgun (WGS) entry which is preliminary data.</text>
</comment>
<dbReference type="Pfam" id="PF00231">
    <property type="entry name" value="ATP-synt"/>
    <property type="match status" value="1"/>
</dbReference>
<evidence type="ECO:0000256" key="11">
    <source>
        <dbReference type="SAM" id="Coils"/>
    </source>
</evidence>
<dbReference type="EMBL" id="BEGY01000011">
    <property type="protein sequence ID" value="GAX75217.1"/>
    <property type="molecule type" value="Genomic_DNA"/>
</dbReference>
<dbReference type="CDD" id="cd12151">
    <property type="entry name" value="F1-ATPase_gamma"/>
    <property type="match status" value="1"/>
</dbReference>
<sequence>MAAISAKQTSFMASTSFASSKKQAVVQRGALQVSAGMKEIRDRISSVKNTSKITEAMKLVAAAKVRRAQEAVINSRPFSENLVKVLYGVNQRLRVEDVDSPLCNIRPVKTVMLVVITGDRGLCGGYNNFILKKTEARFKELQALGLNVKVVAIGRKGAQYMKRRPKFNIVKEFSLGKAPTMQDSQAISDELFSSFVSEEVDKVELIYTKFVSLISSDPAVQTLLPLAPSGQLCNVDGTCVDAANDEIFKLTSHNGKFEVTRESKPIDTDGGLDAGLIFEQEPAQILDSLLPLYLNAAMLRSLQESLASELAARMNAMANASDNAKELRKDLSAKYNRQRQAKITQELAELVGGAAATS</sequence>
<evidence type="ECO:0000256" key="9">
    <source>
        <dbReference type="ARBA" id="ARBA00023310"/>
    </source>
</evidence>
<comment type="function">
    <text evidence="1">Produces ATP from ADP in the presence of a proton gradient across the membrane. The gamma chain is believed to be important in regulating ATPase activity and the flow of protons through the CF(0) complex.</text>
</comment>
<organism evidence="12 13">
    <name type="scientific">Chlamydomonas eustigma</name>
    <dbReference type="NCBI Taxonomy" id="1157962"/>
    <lineage>
        <taxon>Eukaryota</taxon>
        <taxon>Viridiplantae</taxon>
        <taxon>Chlorophyta</taxon>
        <taxon>core chlorophytes</taxon>
        <taxon>Chlorophyceae</taxon>
        <taxon>CS clade</taxon>
        <taxon>Chlamydomonadales</taxon>
        <taxon>Chlamydomonadaceae</taxon>
        <taxon>Chlamydomonas</taxon>
    </lineage>
</organism>
<evidence type="ECO:0000313" key="12">
    <source>
        <dbReference type="EMBL" id="GAX75217.1"/>
    </source>
</evidence>
<protein>
    <recommendedName>
        <fullName evidence="10">F-ATPase gamma subunit</fullName>
    </recommendedName>
</protein>
<keyword evidence="7" id="KW-0472">Membrane</keyword>
<reference evidence="12 13" key="1">
    <citation type="submission" date="2017-08" db="EMBL/GenBank/DDBJ databases">
        <title>Acidophilic green algal genome provides insights into adaptation to an acidic environment.</title>
        <authorList>
            <person name="Hirooka S."/>
            <person name="Hirose Y."/>
            <person name="Kanesaki Y."/>
            <person name="Higuchi S."/>
            <person name="Fujiwara T."/>
            <person name="Onuma R."/>
            <person name="Era A."/>
            <person name="Ohbayashi R."/>
            <person name="Uzuka A."/>
            <person name="Nozaki H."/>
            <person name="Yoshikawa H."/>
            <person name="Miyagishima S.Y."/>
        </authorList>
    </citation>
    <scope>NUCLEOTIDE SEQUENCE [LARGE SCALE GENOMIC DNA]</scope>
    <source>
        <strain evidence="12 13">NIES-2499</strain>
    </source>
</reference>
<dbReference type="NCBIfam" id="NF004145">
    <property type="entry name" value="PRK05621.1-2"/>
    <property type="match status" value="1"/>
</dbReference>
<dbReference type="Proteomes" id="UP000232323">
    <property type="component" value="Unassembled WGS sequence"/>
</dbReference>
<gene>
    <name evidence="12" type="ORF">CEUSTIGMA_g2661.t1</name>
</gene>
<keyword evidence="5" id="KW-0375">Hydrogen ion transport</keyword>
<keyword evidence="4" id="KW-0813">Transport</keyword>
<dbReference type="AlphaFoldDB" id="A0A250WWK2"/>
<proteinExistence type="inferred from homology"/>
<dbReference type="SUPFAM" id="SSF52943">
    <property type="entry name" value="ATP synthase (F1-ATPase), gamma subunit"/>
    <property type="match status" value="1"/>
</dbReference>
<dbReference type="Gene3D" id="1.10.287.80">
    <property type="entry name" value="ATP synthase, gamma subunit, helix hairpin domain"/>
    <property type="match status" value="2"/>
</dbReference>
<dbReference type="GO" id="GO:0046933">
    <property type="term" value="F:proton-transporting ATP synthase activity, rotational mechanism"/>
    <property type="evidence" value="ECO:0007669"/>
    <property type="project" value="InterPro"/>
</dbReference>
<evidence type="ECO:0000256" key="3">
    <source>
        <dbReference type="ARBA" id="ARBA00007681"/>
    </source>
</evidence>
<evidence type="ECO:0000256" key="10">
    <source>
        <dbReference type="ARBA" id="ARBA00031066"/>
    </source>
</evidence>
<accession>A0A250WWK2</accession>
<dbReference type="FunFam" id="3.40.1380.10:FF:000006">
    <property type="entry name" value="ATP synthase gamma chain"/>
    <property type="match status" value="1"/>
</dbReference>
<keyword evidence="11" id="KW-0175">Coiled coil</keyword>
<dbReference type="PANTHER" id="PTHR11693:SF41">
    <property type="entry name" value="ATP SYNTHASE GAMMA CHAIN, CHLOROPLASTIC"/>
    <property type="match status" value="1"/>
</dbReference>
<name>A0A250WWK2_9CHLO</name>
<comment type="subcellular location">
    <subcellularLocation>
        <location evidence="2">Plastid</location>
        <location evidence="2">Chloroplast thylakoid membrane</location>
        <topology evidence="2">Peripheral membrane protein</topology>
    </subcellularLocation>
</comment>
<dbReference type="FunFam" id="1.10.287.80:FF:000003">
    <property type="entry name" value="ATP synthase gamma chain, chloroplastic"/>
    <property type="match status" value="1"/>
</dbReference>
<keyword evidence="9" id="KW-0066">ATP synthesis</keyword>
<dbReference type="OrthoDB" id="239812at2759"/>
<evidence type="ECO:0000256" key="1">
    <source>
        <dbReference type="ARBA" id="ARBA00003456"/>
    </source>
</evidence>
<dbReference type="GO" id="GO:0045259">
    <property type="term" value="C:proton-transporting ATP synthase complex"/>
    <property type="evidence" value="ECO:0007669"/>
    <property type="project" value="UniProtKB-KW"/>
</dbReference>
<evidence type="ECO:0000256" key="7">
    <source>
        <dbReference type="ARBA" id="ARBA00023136"/>
    </source>
</evidence>
<evidence type="ECO:0000256" key="8">
    <source>
        <dbReference type="ARBA" id="ARBA00023196"/>
    </source>
</evidence>
<dbReference type="PRINTS" id="PR00126">
    <property type="entry name" value="ATPASEGAMMA"/>
</dbReference>
<dbReference type="HAMAP" id="MF_00815">
    <property type="entry name" value="ATP_synth_gamma_bact"/>
    <property type="match status" value="1"/>
</dbReference>
<keyword evidence="6" id="KW-0406">Ion transport</keyword>
<keyword evidence="8" id="KW-0139">CF(1)</keyword>
<dbReference type="NCBIfam" id="TIGR01146">
    <property type="entry name" value="ATPsyn_F1gamma"/>
    <property type="match status" value="1"/>
</dbReference>
<dbReference type="InterPro" id="IPR023632">
    <property type="entry name" value="ATP_synth_F1_gsu_CS"/>
</dbReference>
<evidence type="ECO:0000256" key="6">
    <source>
        <dbReference type="ARBA" id="ARBA00023065"/>
    </source>
</evidence>
<evidence type="ECO:0000313" key="13">
    <source>
        <dbReference type="Proteomes" id="UP000232323"/>
    </source>
</evidence>
<dbReference type="PROSITE" id="PS00153">
    <property type="entry name" value="ATPASE_GAMMA"/>
    <property type="match status" value="1"/>
</dbReference>
<dbReference type="STRING" id="1157962.A0A250WWK2"/>